<dbReference type="AlphaFoldDB" id="A0A0S2F5L6"/>
<name>A0A0S2F5L6_LYSAN</name>
<dbReference type="InterPro" id="IPR038622">
    <property type="entry name" value="CDPS_sf"/>
</dbReference>
<dbReference type="Gene3D" id="3.40.50.11710">
    <property type="entry name" value="Cyclodipeptide synthase"/>
    <property type="match status" value="1"/>
</dbReference>
<dbReference type="RefSeq" id="WP_057916564.1">
    <property type="nucleotide sequence ID" value="NZ_CP011129.1"/>
</dbReference>
<reference evidence="4 5" key="1">
    <citation type="journal article" date="2015" name="BMC Genomics">
        <title>Comparative genomics and metabolic profiling of the genus Lysobacter.</title>
        <authorList>
            <person name="de Bruijn I."/>
            <person name="Cheng X."/>
            <person name="de Jager V."/>
            <person name="Exposito R.G."/>
            <person name="Watrous J."/>
            <person name="Patel N."/>
            <person name="Postma J."/>
            <person name="Dorrestein P.C."/>
            <person name="Kobayashi D."/>
            <person name="Raaijmakers J.M."/>
        </authorList>
    </citation>
    <scope>NUCLEOTIDE SEQUENCE [LARGE SCALE GENOMIC DNA]</scope>
    <source>
        <strain evidence="4 5">76</strain>
    </source>
</reference>
<dbReference type="KEGG" id="lab:LA76x_0659"/>
<dbReference type="PATRIC" id="fig|84531.7.peg.2792"/>
<keyword evidence="5" id="KW-1185">Reference proteome</keyword>
<dbReference type="NCBIfam" id="TIGR04539">
    <property type="entry name" value="tRNA_cyclodipep"/>
    <property type="match status" value="1"/>
</dbReference>
<keyword evidence="2" id="KW-0808">Transferase</keyword>
<gene>
    <name evidence="4" type="ORF">LA76x_0659</name>
</gene>
<sequence length="243" mass="27209">MSVSIAAETLDRPRLPIAADDASGRPYAHPYTDACAAIVDRAEHVVIGLSPFNGYFSAIAIQRMIAWGCRHFRKVDVLLPGYEAIYTLTAAGVAPIEATRKLRRELLRLRNTSLRSLQDHDVEQPQQRIRSWTRLLENRSYLALRQQVRRSYHEDFSVRQACRNAAINAVEGAMGRRPDERQLAQAVHYPLAELPFFVDSPAIYGVRSSVFAYPRPIALVRSLSIGSDAALARTDGQGFVSFE</sequence>
<evidence type="ECO:0000313" key="5">
    <source>
        <dbReference type="Proteomes" id="UP000060787"/>
    </source>
</evidence>
<protein>
    <recommendedName>
        <fullName evidence="3">Cyclodipeptide synthase</fullName>
    </recommendedName>
</protein>
<dbReference type="InterPro" id="IPR030903">
    <property type="entry name" value="CDPS"/>
</dbReference>
<dbReference type="Pfam" id="PF16715">
    <property type="entry name" value="CDPS"/>
    <property type="match status" value="1"/>
</dbReference>
<accession>A0A0S2F5L6</accession>
<dbReference type="KEGG" id="laq:GLA29479_2852"/>
<evidence type="ECO:0000256" key="2">
    <source>
        <dbReference type="ARBA" id="ARBA00022679"/>
    </source>
</evidence>
<evidence type="ECO:0000256" key="3">
    <source>
        <dbReference type="ARBA" id="ARBA00030771"/>
    </source>
</evidence>
<dbReference type="Proteomes" id="UP000060787">
    <property type="component" value="Chromosome"/>
</dbReference>
<dbReference type="OrthoDB" id="2895472at2"/>
<organism evidence="4 5">
    <name type="scientific">Lysobacter antibioticus</name>
    <dbReference type="NCBI Taxonomy" id="84531"/>
    <lineage>
        <taxon>Bacteria</taxon>
        <taxon>Pseudomonadati</taxon>
        <taxon>Pseudomonadota</taxon>
        <taxon>Gammaproteobacteria</taxon>
        <taxon>Lysobacterales</taxon>
        <taxon>Lysobacteraceae</taxon>
        <taxon>Lysobacter</taxon>
    </lineage>
</organism>
<evidence type="ECO:0000256" key="1">
    <source>
        <dbReference type="ARBA" id="ARBA00006034"/>
    </source>
</evidence>
<comment type="similarity">
    <text evidence="1">Belongs to the CDPS family.</text>
</comment>
<dbReference type="STRING" id="84531.LA76x_0659"/>
<evidence type="ECO:0000313" key="4">
    <source>
        <dbReference type="EMBL" id="ALN78820.1"/>
    </source>
</evidence>
<dbReference type="EMBL" id="CP011129">
    <property type="protein sequence ID" value="ALN78820.1"/>
    <property type="molecule type" value="Genomic_DNA"/>
</dbReference>
<proteinExistence type="inferred from homology"/>
<dbReference type="GO" id="GO:0016755">
    <property type="term" value="F:aminoacyltransferase activity"/>
    <property type="evidence" value="ECO:0007669"/>
    <property type="project" value="InterPro"/>
</dbReference>